<evidence type="ECO:0000313" key="1">
    <source>
        <dbReference type="EMBL" id="WMY72710.1"/>
    </source>
</evidence>
<dbReference type="Pfam" id="PF05489">
    <property type="entry name" value="Phage_tail_X"/>
    <property type="match status" value="1"/>
</dbReference>
<proteinExistence type="predicted"/>
<accession>A0ABY9S6N7</accession>
<organism evidence="1 2">
    <name type="scientific">Buttiauxella selenatireducens</name>
    <dbReference type="NCBI Taxonomy" id="3073902"/>
    <lineage>
        <taxon>Bacteria</taxon>
        <taxon>Pseudomonadati</taxon>
        <taxon>Pseudomonadota</taxon>
        <taxon>Gammaproteobacteria</taxon>
        <taxon>Enterobacterales</taxon>
        <taxon>Enterobacteriaceae</taxon>
        <taxon>Buttiauxella</taxon>
    </lineage>
</organism>
<dbReference type="InterPro" id="IPR008861">
    <property type="entry name" value="GpX-like"/>
</dbReference>
<protein>
    <submittedName>
        <fullName evidence="1">Tail protein X</fullName>
    </submittedName>
</protein>
<gene>
    <name evidence="1" type="ORF">RHD99_14640</name>
</gene>
<name>A0ABY9S6N7_9ENTR</name>
<evidence type="ECO:0000313" key="2">
    <source>
        <dbReference type="Proteomes" id="UP001246690"/>
    </source>
</evidence>
<sequence>MKVRSRDRDNLGEIAWIKLGRDDDETEQLIYELNPHLHLYGRVLPLGVVIELPELTKTTHTEADQQVTVWS</sequence>
<keyword evidence="2" id="KW-1185">Reference proteome</keyword>
<dbReference type="EMBL" id="CP133838">
    <property type="protein sequence ID" value="WMY72710.1"/>
    <property type="molecule type" value="Genomic_DNA"/>
</dbReference>
<dbReference type="Proteomes" id="UP001246690">
    <property type="component" value="Chromosome"/>
</dbReference>
<dbReference type="RefSeq" id="WP_309874827.1">
    <property type="nucleotide sequence ID" value="NZ_CP133838.1"/>
</dbReference>
<reference evidence="1 2" key="1">
    <citation type="submission" date="2023-09" db="EMBL/GenBank/DDBJ databases">
        <title>Buttiauxella selenatireducens sp. nov., isolated from the rhizosphere of Cardamine hupingshanesis.</title>
        <authorList>
            <person name="Zhang S."/>
            <person name="Xu Z."/>
            <person name="Wang H."/>
            <person name="Guo Y."/>
        </authorList>
    </citation>
    <scope>NUCLEOTIDE SEQUENCE [LARGE SCALE GENOMIC DNA]</scope>
    <source>
        <strain evidence="1 2">R73</strain>
    </source>
</reference>